<dbReference type="Gene3D" id="3.30.530.20">
    <property type="match status" value="1"/>
</dbReference>
<dbReference type="EMBL" id="CP123872">
    <property type="protein sequence ID" value="WND02988.1"/>
    <property type="molecule type" value="Genomic_DNA"/>
</dbReference>
<proteinExistence type="predicted"/>
<evidence type="ECO:0000313" key="1">
    <source>
        <dbReference type="EMBL" id="WND02988.1"/>
    </source>
</evidence>
<keyword evidence="2" id="KW-1185">Reference proteome</keyword>
<organism evidence="1 2">
    <name type="scientific">Temperatibacter marinus</name>
    <dbReference type="NCBI Taxonomy" id="1456591"/>
    <lineage>
        <taxon>Bacteria</taxon>
        <taxon>Pseudomonadati</taxon>
        <taxon>Pseudomonadota</taxon>
        <taxon>Alphaproteobacteria</taxon>
        <taxon>Kordiimonadales</taxon>
        <taxon>Temperatibacteraceae</taxon>
        <taxon>Temperatibacter</taxon>
    </lineage>
</organism>
<name>A0AA52EH05_9PROT</name>
<dbReference type="CDD" id="cd07821">
    <property type="entry name" value="PYR_PYL_RCAR_like"/>
    <property type="match status" value="1"/>
</dbReference>
<protein>
    <submittedName>
        <fullName evidence="1">SRPBCC family protein</fullName>
    </submittedName>
</protein>
<dbReference type="KEGG" id="tmk:QGN29_01240"/>
<dbReference type="SUPFAM" id="SSF55961">
    <property type="entry name" value="Bet v1-like"/>
    <property type="match status" value="1"/>
</dbReference>
<dbReference type="Proteomes" id="UP001268683">
    <property type="component" value="Chromosome"/>
</dbReference>
<dbReference type="AlphaFoldDB" id="A0AA52EH05"/>
<sequence>MFHIKIEEILKKDIDAVFNMLAAHGNYGNFRGVKDAQLLEEGVSEKNGEGALRYIDLGMVRFEERIVKFERPFRIDYLIEKTSPLPFEHDLGSICLSECAEGTKVTWTSIGRVSVPLLGRLFLDRKFETQAARGFRSVLKQIETAEMEVQ</sequence>
<reference evidence="1" key="1">
    <citation type="submission" date="2023-04" db="EMBL/GenBank/DDBJ databases">
        <title>Complete genome sequence of Temperatibacter marinus.</title>
        <authorList>
            <person name="Rong J.-C."/>
            <person name="Yi M.-L."/>
            <person name="Zhao Q."/>
        </authorList>
    </citation>
    <scope>NUCLEOTIDE SEQUENCE</scope>
    <source>
        <strain evidence="1">NBRC 110045</strain>
    </source>
</reference>
<dbReference type="RefSeq" id="WP_310798832.1">
    <property type="nucleotide sequence ID" value="NZ_CP123872.1"/>
</dbReference>
<accession>A0AA52EH05</accession>
<evidence type="ECO:0000313" key="2">
    <source>
        <dbReference type="Proteomes" id="UP001268683"/>
    </source>
</evidence>
<dbReference type="InterPro" id="IPR023393">
    <property type="entry name" value="START-like_dom_sf"/>
</dbReference>
<gene>
    <name evidence="1" type="ORF">QGN29_01240</name>
</gene>